<dbReference type="CDD" id="cd18186">
    <property type="entry name" value="BTB_POZ_ZBTB_KLHL-like"/>
    <property type="match status" value="1"/>
</dbReference>
<dbReference type="AlphaFoldDB" id="A0A0D2PD12"/>
<dbReference type="OMA" id="WENIVVQ"/>
<accession>A0A0D2PD12</accession>
<evidence type="ECO:0000313" key="2">
    <source>
        <dbReference type="EMBL" id="KJA28694.1"/>
    </source>
</evidence>
<protein>
    <recommendedName>
        <fullName evidence="1">BTB domain-containing protein</fullName>
    </recommendedName>
</protein>
<dbReference type="Pfam" id="PF00651">
    <property type="entry name" value="BTB"/>
    <property type="match status" value="1"/>
</dbReference>
<dbReference type="SUPFAM" id="SSF54695">
    <property type="entry name" value="POZ domain"/>
    <property type="match status" value="1"/>
</dbReference>
<dbReference type="OrthoDB" id="2593747at2759"/>
<organism evidence="2 3">
    <name type="scientific">Hypholoma sublateritium (strain FD-334 SS-4)</name>
    <dbReference type="NCBI Taxonomy" id="945553"/>
    <lineage>
        <taxon>Eukaryota</taxon>
        <taxon>Fungi</taxon>
        <taxon>Dikarya</taxon>
        <taxon>Basidiomycota</taxon>
        <taxon>Agaricomycotina</taxon>
        <taxon>Agaricomycetes</taxon>
        <taxon>Agaricomycetidae</taxon>
        <taxon>Agaricales</taxon>
        <taxon>Agaricineae</taxon>
        <taxon>Strophariaceae</taxon>
        <taxon>Hypholoma</taxon>
    </lineage>
</organism>
<gene>
    <name evidence="2" type="ORF">HYPSUDRAFT_128665</name>
</gene>
<sequence length="216" mass="25104">MERDADFYLQNAIFLVEGVLFKVPIVNFTLESEVFRTMFELPQSPNCATDGSVDAHPIRLDDVRREDFKQLLRVMYFRSFVSDELRLSESEWTSVLVLAARWEMSRLRTLAIDKLTPYFATDPHKLIVMGRRHGIDSWLTSGIHLLVLRKLPMDEDDANIIGSSASLRVSALREWTLQWKIAHRDSTEWILNRRDMPPVRDTLGRIRDAFGLLDPE</sequence>
<evidence type="ECO:0000259" key="1">
    <source>
        <dbReference type="PROSITE" id="PS50097"/>
    </source>
</evidence>
<dbReference type="STRING" id="945553.A0A0D2PD12"/>
<dbReference type="PROSITE" id="PS50097">
    <property type="entry name" value="BTB"/>
    <property type="match status" value="1"/>
</dbReference>
<reference evidence="3" key="1">
    <citation type="submission" date="2014-04" db="EMBL/GenBank/DDBJ databases">
        <title>Evolutionary Origins and Diversification of the Mycorrhizal Mutualists.</title>
        <authorList>
            <consortium name="DOE Joint Genome Institute"/>
            <consortium name="Mycorrhizal Genomics Consortium"/>
            <person name="Kohler A."/>
            <person name="Kuo A."/>
            <person name="Nagy L.G."/>
            <person name="Floudas D."/>
            <person name="Copeland A."/>
            <person name="Barry K.W."/>
            <person name="Cichocki N."/>
            <person name="Veneault-Fourrey C."/>
            <person name="LaButti K."/>
            <person name="Lindquist E.A."/>
            <person name="Lipzen A."/>
            <person name="Lundell T."/>
            <person name="Morin E."/>
            <person name="Murat C."/>
            <person name="Riley R."/>
            <person name="Ohm R."/>
            <person name="Sun H."/>
            <person name="Tunlid A."/>
            <person name="Henrissat B."/>
            <person name="Grigoriev I.V."/>
            <person name="Hibbett D.S."/>
            <person name="Martin F."/>
        </authorList>
    </citation>
    <scope>NUCLEOTIDE SEQUENCE [LARGE SCALE GENOMIC DNA]</scope>
    <source>
        <strain evidence="3">FD-334 SS-4</strain>
    </source>
</reference>
<name>A0A0D2PD12_HYPSF</name>
<dbReference type="InterPro" id="IPR000210">
    <property type="entry name" value="BTB/POZ_dom"/>
</dbReference>
<evidence type="ECO:0000313" key="3">
    <source>
        <dbReference type="Proteomes" id="UP000054270"/>
    </source>
</evidence>
<feature type="domain" description="BTB" evidence="1">
    <location>
        <begin position="10"/>
        <end position="84"/>
    </location>
</feature>
<dbReference type="EMBL" id="KN817520">
    <property type="protein sequence ID" value="KJA28694.1"/>
    <property type="molecule type" value="Genomic_DNA"/>
</dbReference>
<dbReference type="InterPro" id="IPR011333">
    <property type="entry name" value="SKP1/BTB/POZ_sf"/>
</dbReference>
<keyword evidence="3" id="KW-1185">Reference proteome</keyword>
<dbReference type="Gene3D" id="3.30.710.10">
    <property type="entry name" value="Potassium Channel Kv1.1, Chain A"/>
    <property type="match status" value="1"/>
</dbReference>
<dbReference type="Proteomes" id="UP000054270">
    <property type="component" value="Unassembled WGS sequence"/>
</dbReference>
<proteinExistence type="predicted"/>